<name>A0ABR2KDA1_9EUKA</name>
<protein>
    <recommendedName>
        <fullName evidence="5">Viral A-type inclusion protein</fullName>
    </recommendedName>
</protein>
<dbReference type="Proteomes" id="UP001470230">
    <property type="component" value="Unassembled WGS sequence"/>
</dbReference>
<reference evidence="3 4" key="1">
    <citation type="submission" date="2024-04" db="EMBL/GenBank/DDBJ databases">
        <title>Tritrichomonas musculus Genome.</title>
        <authorList>
            <person name="Alves-Ferreira E."/>
            <person name="Grigg M."/>
            <person name="Lorenzi H."/>
            <person name="Galac M."/>
        </authorList>
    </citation>
    <scope>NUCLEOTIDE SEQUENCE [LARGE SCALE GENOMIC DNA]</scope>
    <source>
        <strain evidence="3 4">EAF2021</strain>
    </source>
</reference>
<accession>A0ABR2KDA1</accession>
<gene>
    <name evidence="3" type="ORF">M9Y10_033581</name>
</gene>
<keyword evidence="1" id="KW-0175">Coiled coil</keyword>
<keyword evidence="4" id="KW-1185">Reference proteome</keyword>
<evidence type="ECO:0000256" key="2">
    <source>
        <dbReference type="SAM" id="MobiDB-lite"/>
    </source>
</evidence>
<evidence type="ECO:0000313" key="4">
    <source>
        <dbReference type="Proteomes" id="UP001470230"/>
    </source>
</evidence>
<evidence type="ECO:0000313" key="3">
    <source>
        <dbReference type="EMBL" id="KAK8888841.1"/>
    </source>
</evidence>
<feature type="compositionally biased region" description="Polar residues" evidence="2">
    <location>
        <begin position="699"/>
        <end position="710"/>
    </location>
</feature>
<organism evidence="3 4">
    <name type="scientific">Tritrichomonas musculus</name>
    <dbReference type="NCBI Taxonomy" id="1915356"/>
    <lineage>
        <taxon>Eukaryota</taxon>
        <taxon>Metamonada</taxon>
        <taxon>Parabasalia</taxon>
        <taxon>Tritrichomonadida</taxon>
        <taxon>Tritrichomonadidae</taxon>
        <taxon>Tritrichomonas</taxon>
    </lineage>
</organism>
<feature type="compositionally biased region" description="Basic and acidic residues" evidence="2">
    <location>
        <begin position="688"/>
        <end position="698"/>
    </location>
</feature>
<feature type="compositionally biased region" description="Acidic residues" evidence="2">
    <location>
        <begin position="731"/>
        <end position="742"/>
    </location>
</feature>
<evidence type="ECO:0008006" key="5">
    <source>
        <dbReference type="Google" id="ProtNLM"/>
    </source>
</evidence>
<evidence type="ECO:0000256" key="1">
    <source>
        <dbReference type="SAM" id="Coils"/>
    </source>
</evidence>
<sequence length="1080" mass="124547">MKKQVLASYSGKPGIVRLPSIESANHPTPLCGKIAARSYSLSNPINDNNKGLLTQKRPTSQINRQYPIDQQMMSTIRVDIEKMIELSQSLLRYNHSQLANQAHLQENLSKLQELFLPFLRDAIAFFTSPNSLNEEDKTFITSASVRSSSFSFLQQWKAVISIIDSLNESGISSLFDYVNEQFNIIFRGIETVASKPEKHTILSEIINKGCSILNTSLSNLQNLIKELFENFTDPTSESVSYYFTEVKQFLSLYNESFYNVFPKAGLLPQELASLKSETLSASNDIMSSLRALFSFWPDLKDMIRYEEEIQKLLNSAICQMKLPPSLSRIIAPTPKKKPTQEKEMEKKLKPEFTKVELFISNILKAIDKPPLDHKLDLWKRLKTTENIIIDTIQDLNDTLGKIRGQTHNIQTLLVEADSRKKELERFRAHNDQLFHSNRELQTKLEEVTKISEKRRLKIESLQNKTENLKERRTIEKVSTRLNEMMQNIDPSVQKLEYDIINKDKENDSDDDEDENNLTSLEKMNIFVLEKKCNKCHNYEQQRKEIIKLLSPLITVGQGESLVSAIQSLIKRQEKLEMENSQVKTAFEEKKAELDKVEEATKLLLEKSGIEQSHQLMTKGQGPNSNSNTLLESFRNIEDQYKSDIDSVKTEMNDSHARQLSKIVGMIDNVISDDDDERNYNRKSQRSNSIEKARQEKNKSLFNISGKLYNSENDENEFNSPTSKNRHKSGNDENEFNSEDDEDEFKNIVMKKVKKAASKIETMQTTIDKDNELMEKVKNWMKSHVEGINVDEMDFAESISTLMAAIDSQGNPLQSKVDRLEKDLKKVTNQCRKYVEKLNKMKYVEPVDTSKLNALQLITVAERESIKINKKLESVEVKVDSHNYEVESTRDSMQTLAERLRHLLQLDDQISFNDMDLNGLLREVTNYVEELISGGTRQLFVAVSDLNEMSKFARKNSKFPNSNDPKIYLPDIFDKYTMDDETIRVVKLFDDPLEDIFKNFDFQFASFNLDNEQFKFLREKIFQMHLILGKGKNVIYDKKVNNVMKKFITLSSTLLSYIASSFLGGKEGELNYCQNINFNIS</sequence>
<proteinExistence type="predicted"/>
<feature type="region of interest" description="Disordered" evidence="2">
    <location>
        <begin position="672"/>
        <end position="742"/>
    </location>
</feature>
<comment type="caution">
    <text evidence="3">The sequence shown here is derived from an EMBL/GenBank/DDBJ whole genome shotgun (WGS) entry which is preliminary data.</text>
</comment>
<dbReference type="EMBL" id="JAPFFF010000005">
    <property type="protein sequence ID" value="KAK8888841.1"/>
    <property type="molecule type" value="Genomic_DNA"/>
</dbReference>
<feature type="coiled-coil region" evidence="1">
    <location>
        <begin position="565"/>
        <end position="606"/>
    </location>
</feature>